<dbReference type="KEGG" id="npy:NPRO_16160"/>
<dbReference type="AlphaFoldDB" id="A0A809SA29"/>
<proteinExistence type="predicted"/>
<name>A0A809SA29_9BACT</name>
<sequence length="619" mass="66591">MKRRGICAGSNARFCTLIVRTGLLIALLAALAPSWAIDARAANASLYVNEKQVLTLKSLANNGAKAAELAKVISGLKSPPTVAVKAGAKSATIRLGARAFLSVTEAEASSHGSNFKDLASSWAANLKAAFALPPLVIEETELLVASDGTKLVKLTGTAARNAKVKVEDSDLVTSERVVGGAILRGRAIGNTSLTVEAGKEWRVVPIRVMPVAARFPQNLTATVTGFPAREESIRGAVAYAIQTQLKSVSASQFDFIVPAMKNLEPGQSASVTVFVTASALEAIPNRGPVQIQVRNEPLQRMQESQLWYSNAPENILNVGALFMARLEPDKPSRLLYHHLNATAFPIVLAAQVINTSERDARVLVIPGDSEPSENPVLAGLRAGEVFLRNWTGYSGEVLTIPPGKSLPLCLRRLAPRQTASGLAYLRLLGEGADSVVLKIEAQPSMNSEGRWGQALRSPTPWHVLGLWTYNPNRLELSEPSLQVFPAPFRTVDLDYEVGGKFGFARIGQVPILRADGEQQLQGNFGVSYTIESRLSNPLSEPAEVEYVFEASAGYSGALFVVEGKLIRTPLLQPKQEHRLFVVNLRSGERRNLTLQTVPLSGSSYPATLSVRPMRAAASR</sequence>
<protein>
    <submittedName>
        <fullName evidence="1">Uncharacterized protein</fullName>
    </submittedName>
</protein>
<organism evidence="1 2">
    <name type="scientific">Candidatus Nitrosymbiomonas proteolyticus</name>
    <dbReference type="NCBI Taxonomy" id="2608984"/>
    <lineage>
        <taxon>Bacteria</taxon>
        <taxon>Bacillati</taxon>
        <taxon>Armatimonadota</taxon>
        <taxon>Armatimonadota incertae sedis</taxon>
        <taxon>Candidatus Nitrosymbiomonas</taxon>
    </lineage>
</organism>
<gene>
    <name evidence="1" type="ORF">NPRO_16160</name>
</gene>
<accession>A0A809SA29</accession>
<evidence type="ECO:0000313" key="1">
    <source>
        <dbReference type="EMBL" id="BBO24021.1"/>
    </source>
</evidence>
<evidence type="ECO:0000313" key="2">
    <source>
        <dbReference type="Proteomes" id="UP000662873"/>
    </source>
</evidence>
<dbReference type="EMBL" id="AP021858">
    <property type="protein sequence ID" value="BBO24021.1"/>
    <property type="molecule type" value="Genomic_DNA"/>
</dbReference>
<dbReference type="Proteomes" id="UP000662873">
    <property type="component" value="Chromosome"/>
</dbReference>
<reference evidence="1" key="1">
    <citation type="journal article" name="DNA Res.">
        <title>The physiological potential of anammox bacteria as revealed by their core genome structure.</title>
        <authorList>
            <person name="Okubo T."/>
            <person name="Toyoda A."/>
            <person name="Fukuhara K."/>
            <person name="Uchiyama I."/>
            <person name="Harigaya Y."/>
            <person name="Kuroiwa M."/>
            <person name="Suzuki T."/>
            <person name="Murakami Y."/>
            <person name="Suwa Y."/>
            <person name="Takami H."/>
        </authorList>
    </citation>
    <scope>NUCLEOTIDE SEQUENCE</scope>
    <source>
        <strain evidence="1">317325-2</strain>
    </source>
</reference>